<keyword evidence="1" id="KW-0812">Transmembrane</keyword>
<keyword evidence="1" id="KW-0472">Membrane</keyword>
<sequence>MTAAWLSSCTSTIQNFVETSTRLHHDKLVLTLQEQIDFDYQINLRLDFRVEAIKHSQAGRVTATRNKLIFFNLLQYAEALKAETRAVLSRQETLREARSLLLSHSYGQICDETKIYSHPQHLCLTENCSGCNGRGQVNCSSCHGSGKTTCFSCGGSGQVMAQRSYYDHYSKQTRTESYYEGCSSCGSSGRRRCNHCSGSGNQQCSPCKGTGEITQITQLNSIAVPKYQLVFFKHDVPTFIKDGLYKAGIPKLAQFGEVKLLKDSVNDEGYHVNFLYNASVPFARFNSSLPQAGNQQIHWIIYGVKPQILDAGHVIELLLKSDLHNLVYSATKNKLLNPFVASFSRKTIRTFMASEAHQDMLEANRSGKSGETLREELNRGFTTTYLDETLNSLKAIMSAIQRWSVFKWAIISSFIIYMVMPIYTAFNRYWEQDAKKIYMTPISKWNTQQELLSSLKLIIQHCGVLIIIIAIIIPALGYVWRRLWVRWRLNKQLLMWSLDKGILRSKWFLSLLLASVFSLALLLINPIWMTQDGLLFGIYPVDKPVHWMLKFLYTLTK</sequence>
<name>A0AAX3MG61_ESCAL</name>
<dbReference type="EMBL" id="CP117562">
    <property type="protein sequence ID" value="WDB27785.1"/>
    <property type="molecule type" value="Genomic_DNA"/>
</dbReference>
<keyword evidence="1" id="KW-1133">Transmembrane helix</keyword>
<feature type="transmembrane region" description="Helical" evidence="1">
    <location>
        <begin position="507"/>
        <end position="528"/>
    </location>
</feature>
<evidence type="ECO:0000313" key="2">
    <source>
        <dbReference type="EMBL" id="WDB27785.1"/>
    </source>
</evidence>
<evidence type="ECO:0000313" key="3">
    <source>
        <dbReference type="Proteomes" id="UP001219219"/>
    </source>
</evidence>
<protein>
    <submittedName>
        <fullName evidence="2">Uncharacterized protein</fullName>
    </submittedName>
</protein>
<proteinExistence type="predicted"/>
<dbReference type="GO" id="GO:0031072">
    <property type="term" value="F:heat shock protein binding"/>
    <property type="evidence" value="ECO:0007669"/>
    <property type="project" value="InterPro"/>
</dbReference>
<reference evidence="2" key="1">
    <citation type="submission" date="2023-02" db="EMBL/GenBank/DDBJ databases">
        <title>Escherichia albertii as a potential enteropathogen in the light of epidemiological and genomic studies.</title>
        <authorList>
            <person name="Leszczynska K."/>
            <person name="Swiecicka I."/>
            <person name="Daniluk T."/>
            <person name="Lebensztejn D."/>
            <person name="Chmielewska S."/>
            <person name="Leszczynska D."/>
            <person name="Gawor J."/>
            <person name="Kliber M."/>
        </authorList>
    </citation>
    <scope>NUCLEOTIDE SEQUENCE</scope>
    <source>
        <strain evidence="2">BIA_7</strain>
    </source>
</reference>
<feature type="transmembrane region" description="Helical" evidence="1">
    <location>
        <begin position="405"/>
        <end position="426"/>
    </location>
</feature>
<feature type="transmembrane region" description="Helical" evidence="1">
    <location>
        <begin position="458"/>
        <end position="480"/>
    </location>
</feature>
<accession>A0AAX3MG61</accession>
<organism evidence="2 3">
    <name type="scientific">Escherichia albertii</name>
    <dbReference type="NCBI Taxonomy" id="208962"/>
    <lineage>
        <taxon>Bacteria</taxon>
        <taxon>Pseudomonadati</taxon>
        <taxon>Pseudomonadota</taxon>
        <taxon>Gammaproteobacteria</taxon>
        <taxon>Enterobacterales</taxon>
        <taxon>Enterobacteriaceae</taxon>
        <taxon>Escherichia</taxon>
    </lineage>
</organism>
<dbReference type="PANTHER" id="PTHR48465:SF1">
    <property type="entry name" value="PROTEIN SSUH2 HOMOLOG"/>
    <property type="match status" value="1"/>
</dbReference>
<gene>
    <name evidence="2" type="ORF">PS049_15585</name>
</gene>
<evidence type="ECO:0000256" key="1">
    <source>
        <dbReference type="SAM" id="Phobius"/>
    </source>
</evidence>
<dbReference type="PANTHER" id="PTHR48465">
    <property type="entry name" value="PROTEIN SSUH2 HOMOLOG"/>
    <property type="match status" value="1"/>
</dbReference>
<dbReference type="InterPro" id="IPR001305">
    <property type="entry name" value="HSP_DnaJ_Cys-rich_dom"/>
</dbReference>
<dbReference type="Proteomes" id="UP001219219">
    <property type="component" value="Chromosome"/>
</dbReference>
<dbReference type="GO" id="GO:0051082">
    <property type="term" value="F:unfolded protein binding"/>
    <property type="evidence" value="ECO:0007669"/>
    <property type="project" value="InterPro"/>
</dbReference>
<dbReference type="InterPro" id="IPR052789">
    <property type="entry name" value="SSUH2_homolog"/>
</dbReference>
<dbReference type="AlphaFoldDB" id="A0AAX3MG61"/>
<dbReference type="RefSeq" id="WP_273783457.1">
    <property type="nucleotide sequence ID" value="NZ_CP117562.1"/>
</dbReference>
<dbReference type="CDD" id="cd10719">
    <property type="entry name" value="DnaJ_zf"/>
    <property type="match status" value="1"/>
</dbReference>